<name>A0ABR2SUA6_9ROSI</name>
<feature type="domain" description="CCHC-type" evidence="3">
    <location>
        <begin position="105"/>
        <end position="120"/>
    </location>
</feature>
<dbReference type="PROSITE" id="PS50158">
    <property type="entry name" value="ZF_CCHC"/>
    <property type="match status" value="1"/>
</dbReference>
<evidence type="ECO:0000313" key="5">
    <source>
        <dbReference type="Proteomes" id="UP001396334"/>
    </source>
</evidence>
<keyword evidence="1" id="KW-0863">Zinc-finger</keyword>
<keyword evidence="1" id="KW-0479">Metal-binding</keyword>
<sequence length="327" mass="36145">MIFGHYLTVEPWSPDFSPSQSYPSKVIAWLRLPGLPKTLYKRSLIEEIGNCIGPVIRVDYQTENGCRGRFARMAIRIDLNKPLVSKVLINGRIQVVEYESLPTICYDCGKYGHMRDSCPEKTPEAKRTAPPSANTAQPPGSDTDAFGPWMVVERRQRRPARNMQTNGFVQAGAHPGGSRFNPISEELVDAQESARDVDPAHEAKKQRVVHVRKPLTVTLNDFPIVTKSATKASSSCSPQLQNNTSKLDKARHSSIMILKNLDPNMKNPSMIPHVSPACNNSLGMRKPPDPHLLLHLDPGVNNICEKPTAPVLSADSLLVVQDSAMVE</sequence>
<gene>
    <name evidence="4" type="ORF">V6N11_025694</name>
</gene>
<evidence type="ECO:0000259" key="3">
    <source>
        <dbReference type="PROSITE" id="PS50158"/>
    </source>
</evidence>
<protein>
    <recommendedName>
        <fullName evidence="3">CCHC-type domain-containing protein</fullName>
    </recommendedName>
</protein>
<dbReference type="PANTHER" id="PTHR31286">
    <property type="entry name" value="GLYCINE-RICH CELL WALL STRUCTURAL PROTEIN 1.8-LIKE"/>
    <property type="match status" value="1"/>
</dbReference>
<dbReference type="InterPro" id="IPR001878">
    <property type="entry name" value="Znf_CCHC"/>
</dbReference>
<dbReference type="Proteomes" id="UP001396334">
    <property type="component" value="Unassembled WGS sequence"/>
</dbReference>
<feature type="compositionally biased region" description="Polar residues" evidence="2">
    <location>
        <begin position="131"/>
        <end position="140"/>
    </location>
</feature>
<dbReference type="InterPro" id="IPR040256">
    <property type="entry name" value="At4g02000-like"/>
</dbReference>
<evidence type="ECO:0000256" key="2">
    <source>
        <dbReference type="SAM" id="MobiDB-lite"/>
    </source>
</evidence>
<organism evidence="4 5">
    <name type="scientific">Hibiscus sabdariffa</name>
    <name type="common">roselle</name>
    <dbReference type="NCBI Taxonomy" id="183260"/>
    <lineage>
        <taxon>Eukaryota</taxon>
        <taxon>Viridiplantae</taxon>
        <taxon>Streptophyta</taxon>
        <taxon>Embryophyta</taxon>
        <taxon>Tracheophyta</taxon>
        <taxon>Spermatophyta</taxon>
        <taxon>Magnoliopsida</taxon>
        <taxon>eudicotyledons</taxon>
        <taxon>Gunneridae</taxon>
        <taxon>Pentapetalae</taxon>
        <taxon>rosids</taxon>
        <taxon>malvids</taxon>
        <taxon>Malvales</taxon>
        <taxon>Malvaceae</taxon>
        <taxon>Malvoideae</taxon>
        <taxon>Hibiscus</taxon>
    </lineage>
</organism>
<feature type="region of interest" description="Disordered" evidence="2">
    <location>
        <begin position="117"/>
        <end position="147"/>
    </location>
</feature>
<keyword evidence="1" id="KW-0862">Zinc</keyword>
<dbReference type="SUPFAM" id="SSF57756">
    <property type="entry name" value="Retrovirus zinc finger-like domains"/>
    <property type="match status" value="1"/>
</dbReference>
<dbReference type="EMBL" id="JBBPBN010000011">
    <property type="protein sequence ID" value="KAK9028538.1"/>
    <property type="molecule type" value="Genomic_DNA"/>
</dbReference>
<keyword evidence="5" id="KW-1185">Reference proteome</keyword>
<reference evidence="4 5" key="1">
    <citation type="journal article" date="2024" name="G3 (Bethesda)">
        <title>Genome assembly of Hibiscus sabdariffa L. provides insights into metabolisms of medicinal natural products.</title>
        <authorList>
            <person name="Kim T."/>
        </authorList>
    </citation>
    <scope>NUCLEOTIDE SEQUENCE [LARGE SCALE GENOMIC DNA]</scope>
    <source>
        <strain evidence="4">TK-2024</strain>
        <tissue evidence="4">Old leaves</tissue>
    </source>
</reference>
<evidence type="ECO:0000256" key="1">
    <source>
        <dbReference type="PROSITE-ProRule" id="PRU00047"/>
    </source>
</evidence>
<comment type="caution">
    <text evidence="4">The sequence shown here is derived from an EMBL/GenBank/DDBJ whole genome shotgun (WGS) entry which is preliminary data.</text>
</comment>
<proteinExistence type="predicted"/>
<feature type="compositionally biased region" description="Basic and acidic residues" evidence="2">
    <location>
        <begin position="117"/>
        <end position="127"/>
    </location>
</feature>
<accession>A0ABR2SUA6</accession>
<dbReference type="Gene3D" id="4.10.60.10">
    <property type="entry name" value="Zinc finger, CCHC-type"/>
    <property type="match status" value="1"/>
</dbReference>
<dbReference type="InterPro" id="IPR036875">
    <property type="entry name" value="Znf_CCHC_sf"/>
</dbReference>
<dbReference type="PANTHER" id="PTHR31286:SF173">
    <property type="entry name" value="DUF4283 DOMAIN-CONTAINING PROTEIN"/>
    <property type="match status" value="1"/>
</dbReference>
<evidence type="ECO:0000313" key="4">
    <source>
        <dbReference type="EMBL" id="KAK9028538.1"/>
    </source>
</evidence>